<evidence type="ECO:0000313" key="2">
    <source>
        <dbReference type="Ensembl" id="ENSXETP00000113571"/>
    </source>
</evidence>
<organism evidence="2">
    <name type="scientific">Xenopus tropicalis</name>
    <name type="common">Western clawed frog</name>
    <name type="synonym">Silurana tropicalis</name>
    <dbReference type="NCBI Taxonomy" id="8364"/>
    <lineage>
        <taxon>Eukaryota</taxon>
        <taxon>Metazoa</taxon>
        <taxon>Chordata</taxon>
        <taxon>Craniata</taxon>
        <taxon>Vertebrata</taxon>
        <taxon>Euteleostomi</taxon>
        <taxon>Amphibia</taxon>
        <taxon>Batrachia</taxon>
        <taxon>Anura</taxon>
        <taxon>Pipoidea</taxon>
        <taxon>Pipidae</taxon>
        <taxon>Xenopodinae</taxon>
        <taxon>Xenopus</taxon>
        <taxon>Silurana</taxon>
    </lineage>
</organism>
<dbReference type="AGR" id="Xenbase:XB-GENE-953249"/>
<accession>A0A803JZV9</accession>
<dbReference type="GO" id="GO:0051026">
    <property type="term" value="P:chiasma assembly"/>
    <property type="evidence" value="ECO:0000318"/>
    <property type="project" value="GO_Central"/>
</dbReference>
<dbReference type="GO" id="GO:0000711">
    <property type="term" value="P:meiotic DNA repair synthesis"/>
    <property type="evidence" value="ECO:0000318"/>
    <property type="project" value="GO_Central"/>
</dbReference>
<dbReference type="GO" id="GO:0001673">
    <property type="term" value="C:male germ cell nucleus"/>
    <property type="evidence" value="ECO:0000318"/>
    <property type="project" value="GO_Central"/>
</dbReference>
<dbReference type="Proteomes" id="UP000008143">
    <property type="component" value="Chromosome 2"/>
</dbReference>
<keyword evidence="1" id="KW-0175">Coiled coil</keyword>
<protein>
    <submittedName>
        <fullName evidence="2 4">Synaptonemal complex protein 1</fullName>
    </submittedName>
</protein>
<dbReference type="KEGG" id="xtr:101734306"/>
<feature type="coiled-coil region" evidence="1">
    <location>
        <begin position="218"/>
        <end position="294"/>
    </location>
</feature>
<reference evidence="2" key="1">
    <citation type="journal article" date="2010" name="Science">
        <title>The genome of the Western clawed frog Xenopus tropicalis.</title>
        <authorList>
            <person name="Hellsten U."/>
            <person name="Harland R.M."/>
            <person name="Gilchrist M.J."/>
            <person name="Hendrix D."/>
            <person name="Jurka J."/>
            <person name="Kapitonov V."/>
            <person name="Ovcharenko I."/>
            <person name="Putnam N.H."/>
            <person name="Shu S."/>
            <person name="Taher L."/>
            <person name="Blitz I.L."/>
            <person name="Blumberg B."/>
            <person name="Dichmann D.S."/>
            <person name="Dubchak I."/>
            <person name="Amaya E."/>
            <person name="Detter J.C."/>
            <person name="Fletcher R."/>
            <person name="Gerhard D.S."/>
            <person name="Goodstein D."/>
            <person name="Graves T."/>
            <person name="Grigoriev I.V."/>
            <person name="Grimwood J."/>
            <person name="Kawashima T."/>
            <person name="Lindquist E."/>
            <person name="Lucas S.M."/>
            <person name="Mead P.E."/>
            <person name="Mitros T."/>
            <person name="Ogino H."/>
            <person name="Ohta Y."/>
            <person name="Poliakov A.V."/>
            <person name="Pollet N."/>
            <person name="Robert J."/>
            <person name="Salamov A."/>
            <person name="Sater A.K."/>
            <person name="Schmutz J."/>
            <person name="Terry A."/>
            <person name="Vize P.D."/>
            <person name="Warren W.C."/>
            <person name="Wells D."/>
            <person name="Wills A."/>
            <person name="Wilson R.K."/>
            <person name="Zimmerman L.B."/>
            <person name="Zorn A.M."/>
            <person name="Grainger R."/>
            <person name="Grammer T."/>
            <person name="Khokha M.K."/>
            <person name="Richardson P.M."/>
            <person name="Rokhsar D.S."/>
        </authorList>
    </citation>
    <scope>NUCLEOTIDE SEQUENCE [LARGE SCALE GENOMIC DNA]</scope>
    <source>
        <strain evidence="2">Nigerian</strain>
    </source>
</reference>
<reference evidence="4" key="3">
    <citation type="submission" date="2025-04" db="UniProtKB">
        <authorList>
            <consortium name="RefSeq"/>
        </authorList>
    </citation>
    <scope>IDENTIFICATION</scope>
    <source>
        <strain evidence="4">Nigerian</strain>
        <tissue evidence="4">Liver and blood</tissue>
    </source>
</reference>
<dbReference type="GO" id="GO:0051878">
    <property type="term" value="P:lateral element assembly"/>
    <property type="evidence" value="ECO:0000318"/>
    <property type="project" value="GO_Central"/>
</dbReference>
<dbReference type="GO" id="GO:0000802">
    <property type="term" value="C:transverse filament"/>
    <property type="evidence" value="ECO:0000318"/>
    <property type="project" value="GO_Central"/>
</dbReference>
<dbReference type="AlphaFoldDB" id="A0A803JZV9"/>
<dbReference type="PANTHER" id="PTHR46918:SF1">
    <property type="entry name" value="SYNAPTONEMAL COMPLEX PROTEIN 1"/>
    <property type="match status" value="1"/>
</dbReference>
<feature type="coiled-coil region" evidence="1">
    <location>
        <begin position="596"/>
        <end position="648"/>
    </location>
</feature>
<evidence type="ECO:0000256" key="1">
    <source>
        <dbReference type="SAM" id="Coils"/>
    </source>
</evidence>
<dbReference type="OrthoDB" id="10064612at2759"/>
<feature type="coiled-coil region" evidence="1">
    <location>
        <begin position="452"/>
        <end position="556"/>
    </location>
</feature>
<dbReference type="PANTHER" id="PTHR46918">
    <property type="entry name" value="SYNAPTONEMAL COMPLEX PROTEIN 1"/>
    <property type="match status" value="1"/>
</dbReference>
<evidence type="ECO:0000313" key="4">
    <source>
        <dbReference type="RefSeq" id="XP_031752649.1"/>
    </source>
</evidence>
<dbReference type="GO" id="GO:0003690">
    <property type="term" value="F:double-stranded DNA binding"/>
    <property type="evidence" value="ECO:0000318"/>
    <property type="project" value="GO_Central"/>
</dbReference>
<dbReference type="CTD" id="6847"/>
<dbReference type="GeneID" id="101734306"/>
<proteinExistence type="predicted"/>
<evidence type="ECO:0000313" key="5">
    <source>
        <dbReference type="Xenbase" id="XB-GENE-953249"/>
    </source>
</evidence>
<dbReference type="Ensembl" id="ENSXETT00000107899">
    <property type="protein sequence ID" value="ENSXETP00000113571"/>
    <property type="gene ID" value="ENSXETG00000048754"/>
</dbReference>
<dbReference type="GeneTree" id="ENSGT00390000003368"/>
<dbReference type="InterPro" id="IPR008827">
    <property type="entry name" value="SYCP1"/>
</dbReference>
<name>A0A803JZV9_XENTR</name>
<sequence length="973" mass="113254">MFSVSRLNYSQVSAVKPQSVAEPSSFFQGCKSSVGTGSLGNAIKNKNADIFQNVTPIFQKENTESASHLYSKLYKEAEKIKKWKVSTDFDIHLKEKQLSEYRRTTEAQRKAIQELQLENEKLSLRLEDEYNENQGLLNQSNATRHVCDLLRDTCTRAVEKANLYENERENTMGLYGDLSIIIERMVTAFEELCVQAEKSRNELHIQIRQEHEKEELLDAEYNVKLNESKQQISELKQEKEEKDIEMSDLKVQLLESSKRIGELEDTSRNYQIELDKSNSKSQKLQDLLEEAKGSLGNIKDIQTTTQNELQNAQNLLICTNNEIKSKIHELEAVKVQHALQLSDLQHNINMLKETLTTEQKRFIERENSLQNIMLKDQETTLVPEESVKIKEGTVELHNMVDQINRQTLECISVKSLIEELIDIQKHLQNLLKIREKEVTDLKKDHNILSEDRECFSKRILELEAEIDKKELKHADLLKDYKTLLSEKEKIVRENDVIARELQSAQRELQVGKHYEEQEKKKNENMEQINIQLRNEITLLNEQLELKNEEIKNQTNMCSMEIIALRKEDEKRNKSIQDLVMENKSLQKKLVRESKISKTLKTEVNELHEQLNETRMRNEEIISSKQNEIEDANQRQQILSNEIDNLKIAAEESLKLQQDTDIRCQHKIAEIVALMEKHKHQYNITVEEKDSKLNQFGIREQEFMSTKTYLETVLSNTKDEVIYLKEQLKQQIEDKTLIAQETKFSMRKEMKNKKVQASLMDTPHQKAQRIDLQSHMIPFDEEKQPFSKDAKIRTLARNYMQPSQQNYTGRSSLSIKEPCENKKTPLVDSTKKKRKATLAYDFYCDSSGSTDILNYTGLSPSLSTKKQHENKKTPLVDSTKEKRKAAIAYHFHSDSSERADILEICEDEEELKKLFQMYPRTTKVTRKETTGAIFKSPGPVLKTAAMKKMREAGWTAVTKVNKRKKMKAAEKLFC</sequence>
<evidence type="ECO:0000313" key="3">
    <source>
        <dbReference type="Proteomes" id="UP000008143"/>
    </source>
</evidence>
<feature type="coiled-coil region" evidence="1">
    <location>
        <begin position="98"/>
        <end position="139"/>
    </location>
</feature>
<dbReference type="RefSeq" id="XP_031752649.1">
    <property type="nucleotide sequence ID" value="XM_031896789.1"/>
</dbReference>
<gene>
    <name evidence="2 4 5" type="primary">sycp1</name>
</gene>
<keyword evidence="3" id="KW-1185">Reference proteome</keyword>
<reference evidence="2" key="2">
    <citation type="submission" date="2021-03" db="UniProtKB">
        <authorList>
            <consortium name="Ensembl"/>
        </authorList>
    </citation>
    <scope>IDENTIFICATION</scope>
</reference>
<dbReference type="Pfam" id="PF05483">
    <property type="entry name" value="SCP-1"/>
    <property type="match status" value="1"/>
</dbReference>
<dbReference type="OMA" id="KHKDQYD"/>
<dbReference type="GO" id="GO:0000801">
    <property type="term" value="C:central element"/>
    <property type="evidence" value="ECO:0000318"/>
    <property type="project" value="GO_Central"/>
</dbReference>
<dbReference type="Xenbase" id="XB-GENE-953249">
    <property type="gene designation" value="sycp1"/>
</dbReference>